<dbReference type="InterPro" id="IPR009100">
    <property type="entry name" value="AcylCoA_DH/oxidase_NM_dom_sf"/>
</dbReference>
<dbReference type="SUPFAM" id="SSF56645">
    <property type="entry name" value="Acyl-CoA dehydrogenase NM domain-like"/>
    <property type="match status" value="1"/>
</dbReference>
<dbReference type="Gene3D" id="1.20.140.10">
    <property type="entry name" value="Butyryl-CoA Dehydrogenase, subunit A, domain 3"/>
    <property type="match status" value="1"/>
</dbReference>
<dbReference type="Gene3D" id="2.40.110.10">
    <property type="entry name" value="Butyryl-CoA Dehydrogenase, subunit A, domain 2"/>
    <property type="match status" value="1"/>
</dbReference>
<evidence type="ECO:0000313" key="1">
    <source>
        <dbReference type="EMBL" id="GAA4204198.1"/>
    </source>
</evidence>
<dbReference type="EMBL" id="BAABAQ010000013">
    <property type="protein sequence ID" value="GAA4204198.1"/>
    <property type="molecule type" value="Genomic_DNA"/>
</dbReference>
<gene>
    <name evidence="1" type="ORF">GCM10022252_62940</name>
</gene>
<reference evidence="2" key="1">
    <citation type="journal article" date="2019" name="Int. J. Syst. Evol. Microbiol.">
        <title>The Global Catalogue of Microorganisms (GCM) 10K type strain sequencing project: providing services to taxonomists for standard genome sequencing and annotation.</title>
        <authorList>
            <consortium name="The Broad Institute Genomics Platform"/>
            <consortium name="The Broad Institute Genome Sequencing Center for Infectious Disease"/>
            <person name="Wu L."/>
            <person name="Ma J."/>
        </authorList>
    </citation>
    <scope>NUCLEOTIDE SEQUENCE [LARGE SCALE GENOMIC DNA]</scope>
    <source>
        <strain evidence="2">JCM 17388</strain>
    </source>
</reference>
<protein>
    <submittedName>
        <fullName evidence="1">Acyl-CoA dehydrogenase family protein</fullName>
    </submittedName>
</protein>
<organism evidence="1 2">
    <name type="scientific">Streptosporangium oxazolinicum</name>
    <dbReference type="NCBI Taxonomy" id="909287"/>
    <lineage>
        <taxon>Bacteria</taxon>
        <taxon>Bacillati</taxon>
        <taxon>Actinomycetota</taxon>
        <taxon>Actinomycetes</taxon>
        <taxon>Streptosporangiales</taxon>
        <taxon>Streptosporangiaceae</taxon>
        <taxon>Streptosporangium</taxon>
    </lineage>
</organism>
<keyword evidence="2" id="KW-1185">Reference proteome</keyword>
<sequence length="332" mass="34660">MDGERQDGATWRGEIEREFVAEVESGRLDLPLPGTGRTRRRWEALSALARRDLSLARLCEGHTDAVAILAELGGPAPPTGSRWGVWAAQPPGPALLARPEAGGWRLFGTKRYCSGARVCTHALVTAETADGPRLFAVSAVPGAGLRPVDGSWPATGMAASDTLDVRFDEVLGVPAEPVGPVDGYVRRPGFHQGGAGVAACWYGGARGVAETLLAAAAERDVGPHALAHLGAVDVALRTARAALEEAADEIDADPHDLKNAGRARSLRLKALVEAVATDVMGRVGRALGAGPLGHDAAHGRRVADLTVYLRQHHAERDLAALGALVAEQGAGW</sequence>
<dbReference type="RefSeq" id="WP_344921776.1">
    <property type="nucleotide sequence ID" value="NZ_BAABAQ010000013.1"/>
</dbReference>
<name>A0ABP8BDP2_9ACTN</name>
<dbReference type="InterPro" id="IPR046373">
    <property type="entry name" value="Acyl-CoA_Oxase/DH_mid-dom_sf"/>
</dbReference>
<proteinExistence type="predicted"/>
<comment type="caution">
    <text evidence="1">The sequence shown here is derived from an EMBL/GenBank/DDBJ whole genome shotgun (WGS) entry which is preliminary data.</text>
</comment>
<dbReference type="Proteomes" id="UP001501251">
    <property type="component" value="Unassembled WGS sequence"/>
</dbReference>
<evidence type="ECO:0000313" key="2">
    <source>
        <dbReference type="Proteomes" id="UP001501251"/>
    </source>
</evidence>
<accession>A0ABP8BDP2</accession>